<name>A0AAN9B3J4_9CAEN</name>
<proteinExistence type="predicted"/>
<protein>
    <submittedName>
        <fullName evidence="2">Uncharacterized protein</fullName>
    </submittedName>
</protein>
<dbReference type="EMBL" id="JBAMIC010000013">
    <property type="protein sequence ID" value="KAK7096850.1"/>
    <property type="molecule type" value="Genomic_DNA"/>
</dbReference>
<dbReference type="AlphaFoldDB" id="A0AAN9B3J4"/>
<sequence>MGVANYEFVDQMCRNIDFWAVIGVVIAATVLLILCYFLCLRRGGRPNCCACSTEAFEGEERQISIVGETDAKGMITDAEKGLAKKSGTLEPAEHALISSDQERLIGSEKLTRILEE</sequence>
<feature type="transmembrane region" description="Helical" evidence="1">
    <location>
        <begin position="18"/>
        <end position="39"/>
    </location>
</feature>
<organism evidence="2 3">
    <name type="scientific">Littorina saxatilis</name>
    <dbReference type="NCBI Taxonomy" id="31220"/>
    <lineage>
        <taxon>Eukaryota</taxon>
        <taxon>Metazoa</taxon>
        <taxon>Spiralia</taxon>
        <taxon>Lophotrochozoa</taxon>
        <taxon>Mollusca</taxon>
        <taxon>Gastropoda</taxon>
        <taxon>Caenogastropoda</taxon>
        <taxon>Littorinimorpha</taxon>
        <taxon>Littorinoidea</taxon>
        <taxon>Littorinidae</taxon>
        <taxon>Littorina</taxon>
    </lineage>
</organism>
<reference evidence="2 3" key="1">
    <citation type="submission" date="2024-02" db="EMBL/GenBank/DDBJ databases">
        <title>Chromosome-scale genome assembly of the rough periwinkle Littorina saxatilis.</title>
        <authorList>
            <person name="De Jode A."/>
            <person name="Faria R."/>
            <person name="Formenti G."/>
            <person name="Sims Y."/>
            <person name="Smith T.P."/>
            <person name="Tracey A."/>
            <person name="Wood J.M.D."/>
            <person name="Zagrodzka Z.B."/>
            <person name="Johannesson K."/>
            <person name="Butlin R.K."/>
            <person name="Leder E.H."/>
        </authorList>
    </citation>
    <scope>NUCLEOTIDE SEQUENCE [LARGE SCALE GENOMIC DNA]</scope>
    <source>
        <strain evidence="2">Snail1</strain>
        <tissue evidence="2">Muscle</tissue>
    </source>
</reference>
<keyword evidence="1" id="KW-0812">Transmembrane</keyword>
<keyword evidence="3" id="KW-1185">Reference proteome</keyword>
<keyword evidence="1" id="KW-1133">Transmembrane helix</keyword>
<accession>A0AAN9B3J4</accession>
<gene>
    <name evidence="2" type="ORF">V1264_003897</name>
</gene>
<evidence type="ECO:0000256" key="1">
    <source>
        <dbReference type="SAM" id="Phobius"/>
    </source>
</evidence>
<evidence type="ECO:0000313" key="3">
    <source>
        <dbReference type="Proteomes" id="UP001374579"/>
    </source>
</evidence>
<keyword evidence="1" id="KW-0472">Membrane</keyword>
<dbReference type="Proteomes" id="UP001374579">
    <property type="component" value="Unassembled WGS sequence"/>
</dbReference>
<comment type="caution">
    <text evidence="2">The sequence shown here is derived from an EMBL/GenBank/DDBJ whole genome shotgun (WGS) entry which is preliminary data.</text>
</comment>
<evidence type="ECO:0000313" key="2">
    <source>
        <dbReference type="EMBL" id="KAK7096850.1"/>
    </source>
</evidence>